<keyword evidence="2" id="KW-1185">Reference proteome</keyword>
<sequence length="223" mass="24558">MATTPSAFGSAMTISGPSDLFPSDTPSPPPLQLEILSLDHEHDNEEDVEIKAIEKETKAEQVGFETARSPNKRDDGLTPPFVEKGRKNNPEVEDAGSEFGLIKAAATDYVIHLDRPLAFLQCYVHRFDVLVLNTGHHWNRGKLNANWWVMYVGGVGRVRCVNKVSQDESDDSIVAGAVKGTGVRLLDITALSQLREEGHISLYSLKTSDGVQDVPTWYSGHME</sequence>
<proteinExistence type="predicted"/>
<dbReference type="EMBL" id="CM056815">
    <property type="protein sequence ID" value="KAJ8629887.1"/>
    <property type="molecule type" value="Genomic_DNA"/>
</dbReference>
<dbReference type="Proteomes" id="UP001234297">
    <property type="component" value="Chromosome 7"/>
</dbReference>
<reference evidence="1 2" key="1">
    <citation type="journal article" date="2022" name="Hortic Res">
        <title>A haplotype resolved chromosomal level avocado genome allows analysis of novel avocado genes.</title>
        <authorList>
            <person name="Nath O."/>
            <person name="Fletcher S.J."/>
            <person name="Hayward A."/>
            <person name="Shaw L.M."/>
            <person name="Masouleh A.K."/>
            <person name="Furtado A."/>
            <person name="Henry R.J."/>
            <person name="Mitter N."/>
        </authorList>
    </citation>
    <scope>NUCLEOTIDE SEQUENCE [LARGE SCALE GENOMIC DNA]</scope>
    <source>
        <strain evidence="2">cv. Hass</strain>
    </source>
</reference>
<comment type="caution">
    <text evidence="1">The sequence shown here is derived from an EMBL/GenBank/DDBJ whole genome shotgun (WGS) entry which is preliminary data.</text>
</comment>
<evidence type="ECO:0000313" key="1">
    <source>
        <dbReference type="EMBL" id="KAJ8629887.1"/>
    </source>
</evidence>
<gene>
    <name evidence="1" type="ORF">MRB53_023210</name>
</gene>
<accession>A0ACC2L956</accession>
<organism evidence="1 2">
    <name type="scientific">Persea americana</name>
    <name type="common">Avocado</name>
    <dbReference type="NCBI Taxonomy" id="3435"/>
    <lineage>
        <taxon>Eukaryota</taxon>
        <taxon>Viridiplantae</taxon>
        <taxon>Streptophyta</taxon>
        <taxon>Embryophyta</taxon>
        <taxon>Tracheophyta</taxon>
        <taxon>Spermatophyta</taxon>
        <taxon>Magnoliopsida</taxon>
        <taxon>Magnoliidae</taxon>
        <taxon>Laurales</taxon>
        <taxon>Lauraceae</taxon>
        <taxon>Persea</taxon>
    </lineage>
</organism>
<evidence type="ECO:0000313" key="2">
    <source>
        <dbReference type="Proteomes" id="UP001234297"/>
    </source>
</evidence>
<name>A0ACC2L956_PERAE</name>
<protein>
    <submittedName>
        <fullName evidence="1">Uncharacterized protein</fullName>
    </submittedName>
</protein>